<dbReference type="InterPro" id="IPR031857">
    <property type="entry name" value="Integrase_SSV1_C"/>
</dbReference>
<protein>
    <submittedName>
        <fullName evidence="3">Integrase</fullName>
    </submittedName>
</protein>
<dbReference type="SUPFAM" id="SSF56349">
    <property type="entry name" value="DNA breaking-rejoining enzymes"/>
    <property type="match status" value="1"/>
</dbReference>
<dbReference type="OrthoDB" id="40845at2157"/>
<dbReference type="EMBL" id="CP020477">
    <property type="protein sequence ID" value="ARM77159.1"/>
    <property type="molecule type" value="Genomic_DNA"/>
</dbReference>
<keyword evidence="1" id="KW-0233">DNA recombination</keyword>
<feature type="domain" description="Tyr recombinase" evidence="2">
    <location>
        <begin position="111"/>
        <end position="266"/>
    </location>
</feature>
<gene>
    <name evidence="3" type="ORF">B6F84_10435</name>
</gene>
<organism evidence="3 4">
    <name type="scientific">Acidianus manzaensis</name>
    <dbReference type="NCBI Taxonomy" id="282676"/>
    <lineage>
        <taxon>Archaea</taxon>
        <taxon>Thermoproteota</taxon>
        <taxon>Thermoprotei</taxon>
        <taxon>Sulfolobales</taxon>
        <taxon>Sulfolobaceae</taxon>
        <taxon>Acidianus</taxon>
    </lineage>
</organism>
<dbReference type="InterPro" id="IPR013762">
    <property type="entry name" value="Integrase-like_cat_sf"/>
</dbReference>
<evidence type="ECO:0000313" key="3">
    <source>
        <dbReference type="EMBL" id="ARM77159.1"/>
    </source>
</evidence>
<keyword evidence="4" id="KW-1185">Reference proteome</keyword>
<dbReference type="PROSITE" id="PS51898">
    <property type="entry name" value="TYR_RECOMBINASE"/>
    <property type="match status" value="1"/>
</dbReference>
<evidence type="ECO:0000259" key="2">
    <source>
        <dbReference type="PROSITE" id="PS51898"/>
    </source>
</evidence>
<evidence type="ECO:0000256" key="1">
    <source>
        <dbReference type="ARBA" id="ARBA00023172"/>
    </source>
</evidence>
<evidence type="ECO:0000313" key="4">
    <source>
        <dbReference type="Proteomes" id="UP000193404"/>
    </source>
</evidence>
<proteinExistence type="predicted"/>
<dbReference type="AlphaFoldDB" id="A0A1W6K3P9"/>
<dbReference type="InterPro" id="IPR011010">
    <property type="entry name" value="DNA_brk_join_enz"/>
</dbReference>
<dbReference type="GO" id="GO:0015074">
    <property type="term" value="P:DNA integration"/>
    <property type="evidence" value="ECO:0007669"/>
    <property type="project" value="InterPro"/>
</dbReference>
<dbReference type="Proteomes" id="UP000193404">
    <property type="component" value="Chromosome"/>
</dbReference>
<reference evidence="3 4" key="1">
    <citation type="submission" date="2017-03" db="EMBL/GenBank/DDBJ databases">
        <title>Sulfur activation and transportation mechanism of thermophilic Archaea Acidianus manzaensis YN-25.</title>
        <authorList>
            <person name="Ma Y."/>
            <person name="Yang Y."/>
            <person name="Xia J."/>
        </authorList>
    </citation>
    <scope>NUCLEOTIDE SEQUENCE [LARGE SCALE GENOMIC DNA]</scope>
    <source>
        <strain evidence="3 4">YN-25</strain>
    </source>
</reference>
<dbReference type="KEGG" id="aman:B6F84_10435"/>
<dbReference type="Gene3D" id="1.10.443.10">
    <property type="entry name" value="Intergrase catalytic core"/>
    <property type="match status" value="1"/>
</dbReference>
<name>A0A1W6K3P9_9CREN</name>
<dbReference type="RefSeq" id="WP_148692185.1">
    <property type="nucleotide sequence ID" value="NZ_CP020477.1"/>
</dbReference>
<dbReference type="GO" id="GO:0006310">
    <property type="term" value="P:DNA recombination"/>
    <property type="evidence" value="ECO:0007669"/>
    <property type="project" value="UniProtKB-KW"/>
</dbReference>
<dbReference type="Pfam" id="PF16795">
    <property type="entry name" value="Phage_integr_3"/>
    <property type="match status" value="1"/>
</dbReference>
<sequence>MRPPGFEPGISGLEGILEREERRKISLVANLRQYATDGNVKAFYEFLINERKISEDTAKEYVSAISKKFKDSRNSQKAYRLFAKFLSSRGIISDEFAEKILKVVKIKKTNADLYIPTIDEIRKTLQLAKEYSENVYAIYRLALESGARLSEILKVLREPEKDVCENGICYYPLSWTRGYKGSFYVFHITPLKKVDITRGAIADFERRRTDAIQIKYVRKFVASKMAELGIPLDVIDFIQGRKPTRVLTQHYVLLFGIAKEQYKKYAEWLYTTD</sequence>
<dbReference type="InterPro" id="IPR002104">
    <property type="entry name" value="Integrase_catalytic"/>
</dbReference>
<dbReference type="GeneID" id="41591346"/>
<dbReference type="GO" id="GO:0003677">
    <property type="term" value="F:DNA binding"/>
    <property type="evidence" value="ECO:0007669"/>
    <property type="project" value="InterPro"/>
</dbReference>
<accession>A0A1W6K3P9</accession>